<proteinExistence type="predicted"/>
<dbReference type="EMBL" id="HAEA01014534">
    <property type="protein sequence ID" value="SBQ43014.1"/>
    <property type="molecule type" value="Transcribed_RNA"/>
</dbReference>
<dbReference type="AlphaFoldDB" id="A0A1A8ED53"/>
<sequence length="66" mass="7189">FRFVCIIIRHFPLFEKGLGLDVLCVVSSLGSLSSVNGISEEYSKTSTYYAPLPPLTVTLLASGAFY</sequence>
<reference evidence="1" key="1">
    <citation type="submission" date="2016-05" db="EMBL/GenBank/DDBJ databases">
        <authorList>
            <person name="Lavstsen T."/>
            <person name="Jespersen J.S."/>
        </authorList>
    </citation>
    <scope>NUCLEOTIDE SEQUENCE</scope>
    <source>
        <tissue evidence="1">Brain</tissue>
    </source>
</reference>
<gene>
    <name evidence="1" type="primary">TPRG1</name>
</gene>
<protein>
    <submittedName>
        <fullName evidence="1">Tumor protein p63 regulated 1</fullName>
    </submittedName>
</protein>
<organism evidence="1">
    <name type="scientific">Nothobranchius kadleci</name>
    <name type="common">African annual killifish</name>
    <dbReference type="NCBI Taxonomy" id="1051664"/>
    <lineage>
        <taxon>Eukaryota</taxon>
        <taxon>Metazoa</taxon>
        <taxon>Chordata</taxon>
        <taxon>Craniata</taxon>
        <taxon>Vertebrata</taxon>
        <taxon>Euteleostomi</taxon>
        <taxon>Actinopterygii</taxon>
        <taxon>Neopterygii</taxon>
        <taxon>Teleostei</taxon>
        <taxon>Neoteleostei</taxon>
        <taxon>Acanthomorphata</taxon>
        <taxon>Ovalentaria</taxon>
        <taxon>Atherinomorphae</taxon>
        <taxon>Cyprinodontiformes</taxon>
        <taxon>Nothobranchiidae</taxon>
        <taxon>Nothobranchius</taxon>
    </lineage>
</organism>
<evidence type="ECO:0000313" key="1">
    <source>
        <dbReference type="EMBL" id="SBQ43014.1"/>
    </source>
</evidence>
<accession>A0A1A8ED53</accession>
<feature type="non-terminal residue" evidence="1">
    <location>
        <position position="1"/>
    </location>
</feature>
<name>A0A1A8ED53_NOTKA</name>
<reference evidence="1" key="2">
    <citation type="submission" date="2016-06" db="EMBL/GenBank/DDBJ databases">
        <title>The genome of a short-lived fish provides insights into sex chromosome evolution and the genetic control of aging.</title>
        <authorList>
            <person name="Reichwald K."/>
            <person name="Felder M."/>
            <person name="Petzold A."/>
            <person name="Koch P."/>
            <person name="Groth M."/>
            <person name="Platzer M."/>
        </authorList>
    </citation>
    <scope>NUCLEOTIDE SEQUENCE</scope>
    <source>
        <tissue evidence="1">Brain</tissue>
    </source>
</reference>